<name>A0A6C0M0U3_9ZZZZ</name>
<evidence type="ECO:0000313" key="3">
    <source>
        <dbReference type="EMBL" id="QHU36666.1"/>
    </source>
</evidence>
<dbReference type="GO" id="GO:0005524">
    <property type="term" value="F:ATP binding"/>
    <property type="evidence" value="ECO:0007669"/>
    <property type="project" value="InterPro"/>
</dbReference>
<dbReference type="Gene3D" id="3.40.50.10810">
    <property type="entry name" value="Tandem AAA-ATPase domain"/>
    <property type="match status" value="1"/>
</dbReference>
<proteinExistence type="predicted"/>
<feature type="domain" description="Helicase C-terminal" evidence="2">
    <location>
        <begin position="615"/>
        <end position="703"/>
    </location>
</feature>
<dbReference type="InterPro" id="IPR027417">
    <property type="entry name" value="P-loop_NTPase"/>
</dbReference>
<dbReference type="InterPro" id="IPR001650">
    <property type="entry name" value="Helicase_C-like"/>
</dbReference>
<evidence type="ECO:0000259" key="2">
    <source>
        <dbReference type="SMART" id="SM00490"/>
    </source>
</evidence>
<dbReference type="Gene3D" id="3.40.50.300">
    <property type="entry name" value="P-loop containing nucleotide triphosphate hydrolases"/>
    <property type="match status" value="1"/>
</dbReference>
<accession>A0A6C0M0U3</accession>
<dbReference type="InterPro" id="IPR038718">
    <property type="entry name" value="SNF2-like_sf"/>
</dbReference>
<reference evidence="3" key="1">
    <citation type="journal article" date="2020" name="Nature">
        <title>Giant virus diversity and host interactions through global metagenomics.</title>
        <authorList>
            <person name="Schulz F."/>
            <person name="Roux S."/>
            <person name="Paez-Espino D."/>
            <person name="Jungbluth S."/>
            <person name="Walsh D.A."/>
            <person name="Denef V.J."/>
            <person name="McMahon K.D."/>
            <person name="Konstantinidis K.T."/>
            <person name="Eloe-Fadrosh E.A."/>
            <person name="Kyrpides N.C."/>
            <person name="Woyke T."/>
        </authorList>
    </citation>
    <scope>NUCLEOTIDE SEQUENCE</scope>
    <source>
        <strain evidence="3">GVMAG-S-1035124-57</strain>
    </source>
</reference>
<dbReference type="Pfam" id="PF00176">
    <property type="entry name" value="SNF2-rel_dom"/>
    <property type="match status" value="1"/>
</dbReference>
<evidence type="ECO:0000256" key="1">
    <source>
        <dbReference type="SAM" id="MobiDB-lite"/>
    </source>
</evidence>
<protein>
    <recommendedName>
        <fullName evidence="2">Helicase C-terminal domain-containing protein</fullName>
    </recommendedName>
</protein>
<dbReference type="EMBL" id="MN740631">
    <property type="protein sequence ID" value="QHU36666.1"/>
    <property type="molecule type" value="Genomic_DNA"/>
</dbReference>
<organism evidence="3">
    <name type="scientific">viral metagenome</name>
    <dbReference type="NCBI Taxonomy" id="1070528"/>
    <lineage>
        <taxon>unclassified sequences</taxon>
        <taxon>metagenomes</taxon>
        <taxon>organismal metagenomes</taxon>
    </lineage>
</organism>
<dbReference type="SUPFAM" id="SSF52540">
    <property type="entry name" value="P-loop containing nucleoside triphosphate hydrolases"/>
    <property type="match status" value="2"/>
</dbReference>
<dbReference type="SMART" id="SM00490">
    <property type="entry name" value="HELICc"/>
    <property type="match status" value="1"/>
</dbReference>
<dbReference type="Pfam" id="PF00271">
    <property type="entry name" value="Helicase_C"/>
    <property type="match status" value="1"/>
</dbReference>
<sequence length="1244" mass="140899">MSEAPVEESKSKKKGRKHPLETTFAEWHKGQSEDDEQEPLDFLYPRKNDPDFAKNIAQRKEFNDTKYDIVIPTSQRQMEEEAAKLCGAAFELAPHQLFVRNFLSVMTPYNSLLLYHGLGTGKTCSAISVAEEMRDYMTQVGIFKKILVVASVNVQDNFRKQLFDFNKLKFNRVARQFVIRGCTGTKLLKEVGGNAELADLTEQNVERVRAGIVQRVTRLINASYEFMGYIELANTVRRLTAAAAASKHDAIRAIKNAFNHRLLIVDEIHNVRSDEEAKEGKEGKSVSEELYKLVRYADNLRLLLLSGTPMYNDPREIVWLLNLMNVNDRRAPISVGDVFDRDGNLLPSVGAELLRIKSNGYISVVKGENPYIFPFRMYPADFAPAHSYTANRELHPAVQLNATPIPNPIQHLDIFLNRAGAYQEAVYDHIIQRKRLEMSAEATSFGSFLLKQPIEALNMVYPSSEFDKMLERAVKDKGDKGDKGDKDKAKEAVSVADTAVLARINIGNLLGDAGLKRVMKHDVSEDGARIYNFEYKPTVVSKYGRIFSRAEIGKYSSKIASICEHVDRANGVVLIYSEYIGGGAVPIALALEEMGFTRYDTQVGSLFKTAPVPQRVQEGVAKKRFAAKYAMFTGDKQLSPDNRAELEALTTDNEWGQRIKVVIISKAGSEGIDFKNVRQVHIMEPWYNMNRIEQIVGRAVRNCSHADLPFVERNVQLFLHGTLLAQNPDTETADLYVYRLAETKAAQIGQVSRILKENAVDCLLNIDQTKFSQEVIRRHNGDNVTVRQVLSDGTQLAHYAIGDRPFSFVCDYQARCEYQCASGGGAMKIRDDTYSQPFLVMNADRIRQRIRDLFRVQHFYARRMLMQHLSSHPREQIDMALTHLIRDKGEQLVDKYGRTGRLINVGEYYLFQPAEITDPRIDAHDRSAPLQFKRDHISFPLNDGTLERLAEQHGLKPPQLRMGEGTLLNSLPSKMQAFRAEYDAIIAAVASPLSDKSDKSTKTWNELCPDVLRELRDRFRVPMDTLEMCTVQHFLDDFMWSGSDEQQVQYLNWLYSASASKFDQLSRAHFDAQILKNPKYAGEEGVLILNPGSKTGVQLVVRKNAESVWGVAKSSEEWRPYMDQISQLVQAHSLAHIIGFVSNFKEKNGGSYAVFKIKYVNEKGGGARCDQISSKQRRLTIANQILSGMNPDAEPVYTMENTKNQNTARYCVLSEMLLRSYNFNKKDNKHWFLTPVQTTKIANA</sequence>
<dbReference type="AlphaFoldDB" id="A0A6C0M0U3"/>
<dbReference type="InterPro" id="IPR000330">
    <property type="entry name" value="SNF2_N"/>
</dbReference>
<feature type="region of interest" description="Disordered" evidence="1">
    <location>
        <begin position="1"/>
        <end position="42"/>
    </location>
</feature>